<sequence length="316" mass="34329">MDLNPSSSAASRSSGRGPKFGDRVELVWHVAGDLSAAHAAYVVATGAKCTDPKTEALLIEPTAHINTRLVNESIDVASFWRCYLTEIAGGMTLDRACDAALMSSGCSELQLDTTAGAVAKQLSDAKSLFDGRFPKLIDQLELRGRPLRQRWNTLGPGCLREVERLIWQNSPPEDWWPSRVDGHLVQPVRGGDGGWDGLGGRFWMEAMLTDADPALPEVLRVAWLVSSVAIENHSRSRSSESELISAWKLASVPIVLSAATAVELVASDPLPIAKAMSMWHVAPPAAADVVTQWWNDWQTSQTALPIALRTLSEQLK</sequence>
<evidence type="ECO:0000313" key="2">
    <source>
        <dbReference type="Proteomes" id="UP000322699"/>
    </source>
</evidence>
<evidence type="ECO:0000313" key="1">
    <source>
        <dbReference type="EMBL" id="KAA1259106.1"/>
    </source>
</evidence>
<organism evidence="1 2">
    <name type="scientific">Rubripirellula obstinata</name>
    <dbReference type="NCBI Taxonomy" id="406547"/>
    <lineage>
        <taxon>Bacteria</taxon>
        <taxon>Pseudomonadati</taxon>
        <taxon>Planctomycetota</taxon>
        <taxon>Planctomycetia</taxon>
        <taxon>Pirellulales</taxon>
        <taxon>Pirellulaceae</taxon>
        <taxon>Rubripirellula</taxon>
    </lineage>
</organism>
<comment type="caution">
    <text evidence="1">The sequence shown here is derived from an EMBL/GenBank/DDBJ whole genome shotgun (WGS) entry which is preliminary data.</text>
</comment>
<reference evidence="1 2" key="1">
    <citation type="submission" date="2019-08" db="EMBL/GenBank/DDBJ databases">
        <title>Deep-cultivation of Planctomycetes and their phenomic and genomic characterization uncovers novel biology.</title>
        <authorList>
            <person name="Wiegand S."/>
            <person name="Jogler M."/>
            <person name="Boedeker C."/>
            <person name="Pinto D."/>
            <person name="Vollmers J."/>
            <person name="Rivas-Marin E."/>
            <person name="Kohn T."/>
            <person name="Peeters S.H."/>
            <person name="Heuer A."/>
            <person name="Rast P."/>
            <person name="Oberbeckmann S."/>
            <person name="Bunk B."/>
            <person name="Jeske O."/>
            <person name="Meyerdierks A."/>
            <person name="Storesund J.E."/>
            <person name="Kallscheuer N."/>
            <person name="Luecker S."/>
            <person name="Lage O.M."/>
            <person name="Pohl T."/>
            <person name="Merkel B.J."/>
            <person name="Hornburger P."/>
            <person name="Mueller R.-W."/>
            <person name="Bruemmer F."/>
            <person name="Labrenz M."/>
            <person name="Spormann A.M."/>
            <person name="Op Den Camp H."/>
            <person name="Overmann J."/>
            <person name="Amann R."/>
            <person name="Jetten M.S.M."/>
            <person name="Mascher T."/>
            <person name="Medema M.H."/>
            <person name="Devos D.P."/>
            <person name="Kaster A.-K."/>
            <person name="Ovreas L."/>
            <person name="Rohde M."/>
            <person name="Galperin M.Y."/>
            <person name="Jogler C."/>
        </authorList>
    </citation>
    <scope>NUCLEOTIDE SEQUENCE [LARGE SCALE GENOMIC DNA]</scope>
    <source>
        <strain evidence="1 2">LF1</strain>
    </source>
</reference>
<accession>A0A5B1CEW7</accession>
<dbReference type="EMBL" id="VRLW01000001">
    <property type="protein sequence ID" value="KAA1259106.1"/>
    <property type="molecule type" value="Genomic_DNA"/>
</dbReference>
<dbReference type="OrthoDB" id="282164at2"/>
<dbReference type="RefSeq" id="WP_068266320.1">
    <property type="nucleotide sequence ID" value="NZ_LWSK01000117.1"/>
</dbReference>
<protein>
    <submittedName>
        <fullName evidence="1">Uncharacterized protein</fullName>
    </submittedName>
</protein>
<gene>
    <name evidence="1" type="ORF">LF1_16340</name>
</gene>
<keyword evidence="2" id="KW-1185">Reference proteome</keyword>
<dbReference type="Proteomes" id="UP000322699">
    <property type="component" value="Unassembled WGS sequence"/>
</dbReference>
<dbReference type="AlphaFoldDB" id="A0A5B1CEW7"/>
<proteinExistence type="predicted"/>
<name>A0A5B1CEW7_9BACT</name>